<evidence type="ECO:0000256" key="14">
    <source>
        <dbReference type="PROSITE-ProRule" id="PRU10141"/>
    </source>
</evidence>
<comment type="catalytic activity">
    <reaction evidence="10 16">
        <text>L-seryl-[protein] + ATP = O-phospho-L-seryl-[protein] + ADP + H(+)</text>
        <dbReference type="Rhea" id="RHEA:17989"/>
        <dbReference type="Rhea" id="RHEA-COMP:9863"/>
        <dbReference type="Rhea" id="RHEA-COMP:11604"/>
        <dbReference type="ChEBI" id="CHEBI:15378"/>
        <dbReference type="ChEBI" id="CHEBI:29999"/>
        <dbReference type="ChEBI" id="CHEBI:30616"/>
        <dbReference type="ChEBI" id="CHEBI:83421"/>
        <dbReference type="ChEBI" id="CHEBI:456216"/>
        <dbReference type="EC" id="2.7.11.1"/>
    </reaction>
</comment>
<keyword evidence="8" id="KW-0469">Meiosis</keyword>
<feature type="domain" description="Protein kinase" evidence="18">
    <location>
        <begin position="39"/>
        <end position="291"/>
    </location>
</feature>
<keyword evidence="2 15" id="KW-0723">Serine/threonine-protein kinase</keyword>
<feature type="region of interest" description="Disordered" evidence="17">
    <location>
        <begin position="1"/>
        <end position="27"/>
    </location>
</feature>
<keyword evidence="4 12" id="KW-0547">Nucleotide-binding</keyword>
<dbReference type="PROSITE" id="PS50011">
    <property type="entry name" value="PROTEIN_KINASE_DOM"/>
    <property type="match status" value="1"/>
</dbReference>
<feature type="binding site" evidence="12">
    <location>
        <position position="49"/>
    </location>
    <ligand>
        <name>ATP</name>
        <dbReference type="ChEBI" id="CHEBI:30616"/>
    </ligand>
</feature>
<evidence type="ECO:0000256" key="10">
    <source>
        <dbReference type="ARBA" id="ARBA00048679"/>
    </source>
</evidence>
<feature type="compositionally biased region" description="Polar residues" evidence="17">
    <location>
        <begin position="13"/>
        <end position="23"/>
    </location>
</feature>
<evidence type="ECO:0000256" key="1">
    <source>
        <dbReference type="ARBA" id="ARBA00004214"/>
    </source>
</evidence>
<evidence type="ECO:0000256" key="5">
    <source>
        <dbReference type="ARBA" id="ARBA00022777"/>
    </source>
</evidence>
<dbReference type="InterPro" id="IPR030616">
    <property type="entry name" value="Aur-like"/>
</dbReference>
<evidence type="ECO:0000256" key="3">
    <source>
        <dbReference type="ARBA" id="ARBA00022679"/>
    </source>
</evidence>
<dbReference type="EMBL" id="CADEPM010000004">
    <property type="protein sequence ID" value="CAB3405386.1"/>
    <property type="molecule type" value="Genomic_DNA"/>
</dbReference>
<evidence type="ECO:0000313" key="19">
    <source>
        <dbReference type="EMBL" id="CAB3405386.1"/>
    </source>
</evidence>
<evidence type="ECO:0000256" key="2">
    <source>
        <dbReference type="ARBA" id="ARBA00022527"/>
    </source>
</evidence>
<dbReference type="FunFam" id="3.30.200.20:FF:000042">
    <property type="entry name" value="Aurora kinase A"/>
    <property type="match status" value="1"/>
</dbReference>
<reference evidence="19 20" key="1">
    <citation type="submission" date="2020-04" db="EMBL/GenBank/DDBJ databases">
        <authorList>
            <person name="Laetsch R D."/>
            <person name="Stevens L."/>
            <person name="Kumar S."/>
            <person name="Blaxter L. M."/>
        </authorList>
    </citation>
    <scope>NUCLEOTIDE SEQUENCE [LARGE SCALE GENOMIC DNA]</scope>
</reference>
<feature type="active site" description="Proton acceptor" evidence="11">
    <location>
        <position position="164"/>
    </location>
</feature>
<feature type="binding site" evidence="12">
    <location>
        <position position="182"/>
    </location>
    <ligand>
        <name>ATP</name>
        <dbReference type="ChEBI" id="CHEBI:30616"/>
    </ligand>
</feature>
<evidence type="ECO:0000256" key="13">
    <source>
        <dbReference type="PIRSR" id="PIRSR630616-3"/>
    </source>
</evidence>
<accession>A0A8S1F411</accession>
<dbReference type="OrthoDB" id="377346at2759"/>
<dbReference type="GO" id="GO:0030496">
    <property type="term" value="C:midbody"/>
    <property type="evidence" value="ECO:0007669"/>
    <property type="project" value="UniProtKB-SubCell"/>
</dbReference>
<comment type="similarity">
    <text evidence="16">Belongs to the protein kinase superfamily. Ser/Thr protein kinase family. Aurora subfamily.</text>
</comment>
<keyword evidence="20" id="KW-1185">Reference proteome</keyword>
<keyword evidence="5 16" id="KW-0418">Kinase</keyword>
<evidence type="ECO:0000313" key="20">
    <source>
        <dbReference type="Proteomes" id="UP000494206"/>
    </source>
</evidence>
<gene>
    <name evidence="19" type="ORF">CBOVIS_LOCUS7587</name>
</gene>
<dbReference type="PROSITE" id="PS00108">
    <property type="entry name" value="PROTEIN_KINASE_ST"/>
    <property type="match status" value="1"/>
</dbReference>
<name>A0A8S1F411_9PELO</name>
<dbReference type="GO" id="GO:0004674">
    <property type="term" value="F:protein serine/threonine kinase activity"/>
    <property type="evidence" value="ECO:0007669"/>
    <property type="project" value="UniProtKB-KW"/>
</dbReference>
<proteinExistence type="inferred from homology"/>
<comment type="subcellular location">
    <subcellularLocation>
        <location evidence="1">Midbody</location>
    </subcellularLocation>
</comment>
<keyword evidence="7" id="KW-0156">Chromatin regulator</keyword>
<evidence type="ECO:0000256" key="8">
    <source>
        <dbReference type="ARBA" id="ARBA00023254"/>
    </source>
</evidence>
<dbReference type="FunFam" id="1.10.510.10:FF:000235">
    <property type="entry name" value="Serine/threonine-protein kinase ark1"/>
    <property type="match status" value="1"/>
</dbReference>
<feature type="compositionally biased region" description="Basic and acidic residues" evidence="17">
    <location>
        <begin position="1"/>
        <end position="11"/>
    </location>
</feature>
<keyword evidence="6 12" id="KW-0067">ATP-binding</keyword>
<comment type="caution">
    <text evidence="19">The sequence shown here is derived from an EMBL/GenBank/DDBJ whole genome shotgun (WGS) entry which is preliminary data.</text>
</comment>
<dbReference type="GO" id="GO:0005524">
    <property type="term" value="F:ATP binding"/>
    <property type="evidence" value="ECO:0007669"/>
    <property type="project" value="UniProtKB-UniRule"/>
</dbReference>
<keyword evidence="3 16" id="KW-0808">Transferase</keyword>
<evidence type="ECO:0000256" key="9">
    <source>
        <dbReference type="ARBA" id="ARBA00047899"/>
    </source>
</evidence>
<evidence type="ECO:0000259" key="18">
    <source>
        <dbReference type="PROSITE" id="PS50011"/>
    </source>
</evidence>
<evidence type="ECO:0000256" key="12">
    <source>
        <dbReference type="PIRSR" id="PIRSR630616-2"/>
    </source>
</evidence>
<dbReference type="GO" id="GO:0032506">
    <property type="term" value="P:cytokinetic process"/>
    <property type="evidence" value="ECO:0007669"/>
    <property type="project" value="UniProtKB-ARBA"/>
</dbReference>
<feature type="binding site" evidence="12 14">
    <location>
        <position position="70"/>
    </location>
    <ligand>
        <name>ATP</name>
        <dbReference type="ChEBI" id="CHEBI:30616"/>
    </ligand>
</feature>
<dbReference type="GO" id="GO:0051321">
    <property type="term" value="P:meiotic cell cycle"/>
    <property type="evidence" value="ECO:0007669"/>
    <property type="project" value="UniProtKB-KW"/>
</dbReference>
<comment type="catalytic activity">
    <reaction evidence="9 16">
        <text>L-threonyl-[protein] + ATP = O-phospho-L-threonyl-[protein] + ADP + H(+)</text>
        <dbReference type="Rhea" id="RHEA:46608"/>
        <dbReference type="Rhea" id="RHEA-COMP:11060"/>
        <dbReference type="Rhea" id="RHEA-COMP:11605"/>
        <dbReference type="ChEBI" id="CHEBI:15378"/>
        <dbReference type="ChEBI" id="CHEBI:30013"/>
        <dbReference type="ChEBI" id="CHEBI:30616"/>
        <dbReference type="ChEBI" id="CHEBI:61977"/>
        <dbReference type="ChEBI" id="CHEBI:456216"/>
        <dbReference type="EC" id="2.7.11.1"/>
    </reaction>
</comment>
<dbReference type="EC" id="2.7.11.1" evidence="16"/>
<organism evidence="19 20">
    <name type="scientific">Caenorhabditis bovis</name>
    <dbReference type="NCBI Taxonomy" id="2654633"/>
    <lineage>
        <taxon>Eukaryota</taxon>
        <taxon>Metazoa</taxon>
        <taxon>Ecdysozoa</taxon>
        <taxon>Nematoda</taxon>
        <taxon>Chromadorea</taxon>
        <taxon>Rhabditida</taxon>
        <taxon>Rhabditina</taxon>
        <taxon>Rhabditomorpha</taxon>
        <taxon>Rhabditoidea</taxon>
        <taxon>Rhabditidae</taxon>
        <taxon>Peloderinae</taxon>
        <taxon>Caenorhabditis</taxon>
    </lineage>
</organism>
<dbReference type="InterPro" id="IPR011009">
    <property type="entry name" value="Kinase-like_dom_sf"/>
</dbReference>
<evidence type="ECO:0000256" key="11">
    <source>
        <dbReference type="PIRSR" id="PIRSR630616-1"/>
    </source>
</evidence>
<dbReference type="AlphaFoldDB" id="A0A8S1F411"/>
<evidence type="ECO:0000256" key="6">
    <source>
        <dbReference type="ARBA" id="ARBA00022840"/>
    </source>
</evidence>
<feature type="binding site" evidence="12">
    <location>
        <begin position="119"/>
        <end position="121"/>
    </location>
    <ligand>
        <name>ATP</name>
        <dbReference type="ChEBI" id="CHEBI:30616"/>
    </ligand>
</feature>
<dbReference type="InterPro" id="IPR017441">
    <property type="entry name" value="Protein_kinase_ATP_BS"/>
</dbReference>
<dbReference type="GO" id="GO:0000070">
    <property type="term" value="P:mitotic sister chromatid segregation"/>
    <property type="evidence" value="ECO:0007669"/>
    <property type="project" value="UniProtKB-ARBA"/>
</dbReference>
<feature type="binding site" evidence="12">
    <location>
        <begin position="168"/>
        <end position="169"/>
    </location>
    <ligand>
        <name>ATP</name>
        <dbReference type="ChEBI" id="CHEBI:30616"/>
    </ligand>
</feature>
<evidence type="ECO:0000256" key="4">
    <source>
        <dbReference type="ARBA" id="ARBA00022741"/>
    </source>
</evidence>
<dbReference type="SUPFAM" id="SSF56112">
    <property type="entry name" value="Protein kinase-like (PK-like)"/>
    <property type="match status" value="1"/>
</dbReference>
<dbReference type="SMART" id="SM00220">
    <property type="entry name" value="S_TKc"/>
    <property type="match status" value="1"/>
</dbReference>
<dbReference type="Proteomes" id="UP000494206">
    <property type="component" value="Unassembled WGS sequence"/>
</dbReference>
<dbReference type="CDD" id="cd14007">
    <property type="entry name" value="STKc_Aurora"/>
    <property type="match status" value="1"/>
</dbReference>
<feature type="cross-link" description="Glycyl lysine isopeptide (Lys-Gly) (interchain with G-Cter in SUMO2)" evidence="13">
    <location>
        <position position="166"/>
    </location>
</feature>
<sequence>MIEEKPLKVLQEDASTTRPTSTDPKWGPARGGLFQVGDFEIGRPLGKGKFGSVYLARTKKNNSHFHVALKVLFKSQLISGGVEHQLEREIEIQSHLSHPNILRMYTYFWDLKKIYLVLEYAPGGEMYKKLQKENRFSEMTAARYMYEIADALSYCHKRNVIHRDIKPENLLLGINDELKLADFGWSVHAPSNKRQTMCGTLDYLPPEMVLGHEHTDAVDLWAIGVLCFEFLTGRPPFEHDKQSDTYAMIKIAKFSFPDYVSRGARDLINKLLVVDPSKRIPLEQVRSHDWVQAMQEKRRLAERRAQETREALLKNH</sequence>
<evidence type="ECO:0000256" key="15">
    <source>
        <dbReference type="RuleBase" id="RU000304"/>
    </source>
</evidence>
<protein>
    <recommendedName>
        <fullName evidence="16">Aurora kinase</fullName>
        <ecNumber evidence="16">2.7.11.1</ecNumber>
    </recommendedName>
</protein>
<dbReference type="GO" id="GO:0006325">
    <property type="term" value="P:chromatin organization"/>
    <property type="evidence" value="ECO:0007669"/>
    <property type="project" value="UniProtKB-KW"/>
</dbReference>
<dbReference type="PANTHER" id="PTHR24350">
    <property type="entry name" value="SERINE/THREONINE-PROTEIN KINASE IAL-RELATED"/>
    <property type="match status" value="1"/>
</dbReference>
<dbReference type="PROSITE" id="PS00107">
    <property type="entry name" value="PROTEIN_KINASE_ATP"/>
    <property type="match status" value="1"/>
</dbReference>
<dbReference type="Gene3D" id="3.30.200.20">
    <property type="entry name" value="Phosphorylase Kinase, domain 1"/>
    <property type="match status" value="1"/>
</dbReference>
<dbReference type="Gene3D" id="1.10.510.10">
    <property type="entry name" value="Transferase(Phosphotransferase) domain 1"/>
    <property type="match status" value="1"/>
</dbReference>
<evidence type="ECO:0000256" key="16">
    <source>
        <dbReference type="RuleBase" id="RU367134"/>
    </source>
</evidence>
<evidence type="ECO:0000256" key="7">
    <source>
        <dbReference type="ARBA" id="ARBA00022853"/>
    </source>
</evidence>
<dbReference type="GO" id="GO:0030261">
    <property type="term" value="P:chromosome condensation"/>
    <property type="evidence" value="ECO:0007669"/>
    <property type="project" value="UniProtKB-ARBA"/>
</dbReference>
<evidence type="ECO:0000256" key="17">
    <source>
        <dbReference type="SAM" id="MobiDB-lite"/>
    </source>
</evidence>
<dbReference type="InterPro" id="IPR000719">
    <property type="entry name" value="Prot_kinase_dom"/>
</dbReference>
<dbReference type="InterPro" id="IPR008271">
    <property type="entry name" value="Ser/Thr_kinase_AS"/>
</dbReference>
<dbReference type="Pfam" id="PF00069">
    <property type="entry name" value="Pkinase"/>
    <property type="match status" value="1"/>
</dbReference>